<organism evidence="1">
    <name type="scientific">Anopheles atroparvus</name>
    <name type="common">European mosquito</name>
    <dbReference type="NCBI Taxonomy" id="41427"/>
    <lineage>
        <taxon>Eukaryota</taxon>
        <taxon>Metazoa</taxon>
        <taxon>Ecdysozoa</taxon>
        <taxon>Arthropoda</taxon>
        <taxon>Hexapoda</taxon>
        <taxon>Insecta</taxon>
        <taxon>Pterygota</taxon>
        <taxon>Neoptera</taxon>
        <taxon>Endopterygota</taxon>
        <taxon>Diptera</taxon>
        <taxon>Nematocera</taxon>
        <taxon>Culicoidea</taxon>
        <taxon>Culicidae</taxon>
        <taxon>Anophelinae</taxon>
        <taxon>Anopheles</taxon>
    </lineage>
</organism>
<reference evidence="1" key="1">
    <citation type="submission" date="2022-08" db="UniProtKB">
        <authorList>
            <consortium name="EnsemblMetazoa"/>
        </authorList>
    </citation>
    <scope>IDENTIFICATION</scope>
    <source>
        <strain evidence="1">EBRO</strain>
    </source>
</reference>
<protein>
    <submittedName>
        <fullName evidence="1">Uncharacterized protein</fullName>
    </submittedName>
</protein>
<sequence length="364" mass="38964">MLATLFVPIFGLSCALCSFGDSFASHNFFRLLMLPVLLRLLSPSSPPAPLLPVDRLSPLPPPTLSTLSELPSRLSRFRSSLSSILISVFFSSITLLLSIGATPVTIVDGALVFFSFSVFSSLFSISKLLPPIAAEDDTTPPVFVAQPLRITPTPPIVSLPVPFLTDRWFSFSDDEDEAELSSLTNCEAGSEELPYEPAGVAFDPVPLLAEESPCCKHFGTFEEECVAFAMDRFASGLPPSLDPPRAGGMGIGRDEDTGSHVDPACIMASAGLPSELHESVEGSRLRKLTPNRELASSTLGSVLRTSAPTIGCWPMPQSCPALGGNGSRRPDCDDCGKRLLPRVSSPRLPIIGARLNEELCWGVF</sequence>
<dbReference type="EnsemblMetazoa" id="AATE010353-RA">
    <property type="protein sequence ID" value="AATE010353-PA.1"/>
    <property type="gene ID" value="AATE010353"/>
</dbReference>
<dbReference type="AlphaFoldDB" id="A0A182J2X0"/>
<name>A0A182J2X0_ANOAO</name>
<proteinExistence type="predicted"/>
<dbReference type="VEuPathDB" id="VectorBase:AATE010353"/>
<accession>A0A182J2X0</accession>
<evidence type="ECO:0000313" key="1">
    <source>
        <dbReference type="EnsemblMetazoa" id="AATE010353-PA.1"/>
    </source>
</evidence>